<keyword evidence="1" id="KW-0227">DNA damage</keyword>
<dbReference type="InterPro" id="IPR036388">
    <property type="entry name" value="WH-like_DNA-bd_sf"/>
</dbReference>
<dbReference type="Pfam" id="PF01035">
    <property type="entry name" value="DNA_binding_1"/>
    <property type="match status" value="1"/>
</dbReference>
<dbReference type="Proteomes" id="UP001500571">
    <property type="component" value="Unassembled WGS sequence"/>
</dbReference>
<gene>
    <name evidence="3" type="ORF">GCM10009798_37390</name>
</gene>
<name>A0ABP5D1T9_9ACTN</name>
<dbReference type="EMBL" id="BAAAPB010000004">
    <property type="protein sequence ID" value="GAA1972735.1"/>
    <property type="molecule type" value="Genomic_DNA"/>
</dbReference>
<evidence type="ECO:0000313" key="4">
    <source>
        <dbReference type="Proteomes" id="UP001500571"/>
    </source>
</evidence>
<dbReference type="Gene3D" id="1.10.10.10">
    <property type="entry name" value="Winged helix-like DNA-binding domain superfamily/Winged helix DNA-binding domain"/>
    <property type="match status" value="1"/>
</dbReference>
<organism evidence="3 4">
    <name type="scientific">Nocardioides panacihumi</name>
    <dbReference type="NCBI Taxonomy" id="400774"/>
    <lineage>
        <taxon>Bacteria</taxon>
        <taxon>Bacillati</taxon>
        <taxon>Actinomycetota</taxon>
        <taxon>Actinomycetes</taxon>
        <taxon>Propionibacteriales</taxon>
        <taxon>Nocardioidaceae</taxon>
        <taxon>Nocardioides</taxon>
    </lineage>
</organism>
<reference evidence="4" key="1">
    <citation type="journal article" date="2019" name="Int. J. Syst. Evol. Microbiol.">
        <title>The Global Catalogue of Microorganisms (GCM) 10K type strain sequencing project: providing services to taxonomists for standard genome sequencing and annotation.</title>
        <authorList>
            <consortium name="The Broad Institute Genomics Platform"/>
            <consortium name="The Broad Institute Genome Sequencing Center for Infectious Disease"/>
            <person name="Wu L."/>
            <person name="Ma J."/>
        </authorList>
    </citation>
    <scope>NUCLEOTIDE SEQUENCE [LARGE SCALE GENOMIC DNA]</scope>
    <source>
        <strain evidence="4">JCM 15309</strain>
    </source>
</reference>
<dbReference type="InterPro" id="IPR036217">
    <property type="entry name" value="MethylDNA_cys_MeTrfase_DNAb"/>
</dbReference>
<dbReference type="InterPro" id="IPR052520">
    <property type="entry name" value="ATL_DNA_repair"/>
</dbReference>
<feature type="domain" description="Methylated-DNA-[protein]-cysteine S-methyltransferase DNA binding" evidence="2">
    <location>
        <begin position="10"/>
        <end position="81"/>
    </location>
</feature>
<comment type="caution">
    <text evidence="3">The sequence shown here is derived from an EMBL/GenBank/DDBJ whole genome shotgun (WGS) entry which is preliminary data.</text>
</comment>
<dbReference type="SUPFAM" id="SSF46767">
    <property type="entry name" value="Methylated DNA-protein cysteine methyltransferase, C-terminal domain"/>
    <property type="match status" value="1"/>
</dbReference>
<dbReference type="PANTHER" id="PTHR42942:SF1">
    <property type="entry name" value="ALKYLTRANSFERASE-LIKE PROTEIN 1"/>
    <property type="match status" value="1"/>
</dbReference>
<accession>A0ABP5D1T9</accession>
<proteinExistence type="predicted"/>
<protein>
    <recommendedName>
        <fullName evidence="2">Methylated-DNA-[protein]-cysteine S-methyltransferase DNA binding domain-containing protein</fullName>
    </recommendedName>
</protein>
<dbReference type="InterPro" id="IPR014048">
    <property type="entry name" value="MethylDNA_cys_MeTrfase_DNA-bd"/>
</dbReference>
<evidence type="ECO:0000259" key="2">
    <source>
        <dbReference type="Pfam" id="PF01035"/>
    </source>
</evidence>
<evidence type="ECO:0000256" key="1">
    <source>
        <dbReference type="ARBA" id="ARBA00022763"/>
    </source>
</evidence>
<sequence>MDPADLTEYDDAVLSLVEQVPRGRVTTYGAVADALQDAFGRGPRAVARVMSLHGAGVTWWRCIRSDGTLPDWLLDEARQAWLEEGTPLRSSGAVDIRRALWLPALG</sequence>
<dbReference type="CDD" id="cd06445">
    <property type="entry name" value="ATase"/>
    <property type="match status" value="1"/>
</dbReference>
<dbReference type="PANTHER" id="PTHR42942">
    <property type="entry name" value="6-O-METHYLGUANINE DNA METHYLTRANSFERASE"/>
    <property type="match status" value="1"/>
</dbReference>
<dbReference type="RefSeq" id="WP_344047470.1">
    <property type="nucleotide sequence ID" value="NZ_BAAAPB010000004.1"/>
</dbReference>
<keyword evidence="4" id="KW-1185">Reference proteome</keyword>
<evidence type="ECO:0000313" key="3">
    <source>
        <dbReference type="EMBL" id="GAA1972735.1"/>
    </source>
</evidence>